<keyword evidence="1" id="KW-0472">Membrane</keyword>
<keyword evidence="1" id="KW-1133">Transmembrane helix</keyword>
<sequence>MKLAWEVPKWTWRCYTRHLPLVVGLSLIASVQRLVVVNWTGEIPPAVATASEVVVMAARVLLVVLVWRIAVAGRRLRSGRDFARRHWRSLVWQVVFLSAAFAVFEVLAEHVVSALLPPSARQTYLAVLLFVKNPTVIALTFLWWIGVLRQVFTEEVGAAVTSGPPAVPRR</sequence>
<reference evidence="3" key="1">
    <citation type="submission" date="2016-10" db="EMBL/GenBank/DDBJ databases">
        <authorList>
            <person name="Varghese N."/>
            <person name="Submissions S."/>
        </authorList>
    </citation>
    <scope>NUCLEOTIDE SEQUENCE [LARGE SCALE GENOMIC DNA]</scope>
    <source>
        <strain evidence="3">DSM 44437</strain>
    </source>
</reference>
<feature type="transmembrane region" description="Helical" evidence="1">
    <location>
        <begin position="90"/>
        <end position="112"/>
    </location>
</feature>
<organism evidence="2 3">
    <name type="scientific">Lentzea albida</name>
    <dbReference type="NCBI Taxonomy" id="65499"/>
    <lineage>
        <taxon>Bacteria</taxon>
        <taxon>Bacillati</taxon>
        <taxon>Actinomycetota</taxon>
        <taxon>Actinomycetes</taxon>
        <taxon>Pseudonocardiales</taxon>
        <taxon>Pseudonocardiaceae</taxon>
        <taxon>Lentzea</taxon>
    </lineage>
</organism>
<feature type="transmembrane region" description="Helical" evidence="1">
    <location>
        <begin position="53"/>
        <end position="70"/>
    </location>
</feature>
<keyword evidence="3" id="KW-1185">Reference proteome</keyword>
<keyword evidence="1" id="KW-0812">Transmembrane</keyword>
<feature type="transmembrane region" description="Helical" evidence="1">
    <location>
        <begin position="21"/>
        <end position="41"/>
    </location>
</feature>
<evidence type="ECO:0000313" key="2">
    <source>
        <dbReference type="EMBL" id="SER28121.1"/>
    </source>
</evidence>
<accession>A0A1H9MX24</accession>
<dbReference type="EMBL" id="FOFV01000007">
    <property type="protein sequence ID" value="SER28121.1"/>
    <property type="molecule type" value="Genomic_DNA"/>
</dbReference>
<protein>
    <submittedName>
        <fullName evidence="2">Uncharacterized protein</fullName>
    </submittedName>
</protein>
<name>A0A1H9MX24_9PSEU</name>
<evidence type="ECO:0000313" key="3">
    <source>
        <dbReference type="Proteomes" id="UP000199503"/>
    </source>
</evidence>
<dbReference type="Proteomes" id="UP000199503">
    <property type="component" value="Unassembled WGS sequence"/>
</dbReference>
<proteinExistence type="predicted"/>
<dbReference type="RefSeq" id="WP_245786255.1">
    <property type="nucleotide sequence ID" value="NZ_FOFV01000007.1"/>
</dbReference>
<dbReference type="AlphaFoldDB" id="A0A1H9MX24"/>
<evidence type="ECO:0000256" key="1">
    <source>
        <dbReference type="SAM" id="Phobius"/>
    </source>
</evidence>
<gene>
    <name evidence="2" type="ORF">SAMN04488000_107266</name>
</gene>
<feature type="transmembrane region" description="Helical" evidence="1">
    <location>
        <begin position="124"/>
        <end position="145"/>
    </location>
</feature>